<evidence type="ECO:0000313" key="2">
    <source>
        <dbReference type="Proteomes" id="UP000186026"/>
    </source>
</evidence>
<dbReference type="Proteomes" id="UP000186026">
    <property type="component" value="Unassembled WGS sequence"/>
</dbReference>
<organism evidence="1 2">
    <name type="scientific">Belliella pelovolcani</name>
    <dbReference type="NCBI Taxonomy" id="529505"/>
    <lineage>
        <taxon>Bacteria</taxon>
        <taxon>Pseudomonadati</taxon>
        <taxon>Bacteroidota</taxon>
        <taxon>Cytophagia</taxon>
        <taxon>Cytophagales</taxon>
        <taxon>Cyclobacteriaceae</taxon>
        <taxon>Belliella</taxon>
    </lineage>
</organism>
<gene>
    <name evidence="1" type="ORF">SAMN05421761_10747</name>
</gene>
<name>A0A1N7MQM5_9BACT</name>
<sequence>MSNVKFYSPASPEELTQRLLEIGVSQKHINNHLPKYFWLINKIYIHPTINKHEVECRLSKELLSNIIGVNYYSKIINNLINLGIIIKSSNYSNYDDNKRSNGYSLIDKSNIKQYTFTDSSRFIKKLTQSKITRVNKDTLTLSRLYRAMSNLQYNHINQDDLNQNDKLFLNQLIDNPFQKVGQKGKRVYNNFCNLPKELREKLKLKDENLAFVDIVNSQMIFLAEVIKKYIINNNIQIDKYTSRFFKLIEDGKLYDAFAHWLQCDRKVAKNKVFIIIFDNNKNNKINQLFESKFPVVYSVIKKLKENDYKALAHSMQQEEADVIFSALDSIEYTTDVLTIHDSLYTNQSNLPIIKEALIKAFNQRGITATINVNDEYTINTNQSNPIEAILSPSEPSIIKVDAEPVKEEIIEQDRENDGTEENKIYNYIEKIKQDRLIENRNYTTKEEIKELSNIINFWNIKDYSFIVNCFESIDDIYIDFFNCKIMSRCYLGHKGKVINLKMLIDKDEATITVNRLIKLNIEKYKKMYNITVPEEYKSEYINKLIDLIFI</sequence>
<reference evidence="2" key="1">
    <citation type="submission" date="2017-01" db="EMBL/GenBank/DDBJ databases">
        <authorList>
            <person name="Varghese N."/>
            <person name="Submissions S."/>
        </authorList>
    </citation>
    <scope>NUCLEOTIDE SEQUENCE [LARGE SCALE GENOMIC DNA]</scope>
    <source>
        <strain evidence="2">DSM 46698</strain>
    </source>
</reference>
<accession>A0A1N7MQM5</accession>
<dbReference type="AlphaFoldDB" id="A0A1N7MQM5"/>
<proteinExistence type="predicted"/>
<dbReference type="RefSeq" id="WP_076500901.1">
    <property type="nucleotide sequence ID" value="NZ_FTOP01000007.1"/>
</dbReference>
<dbReference type="OrthoDB" id="847285at2"/>
<keyword evidence="2" id="KW-1185">Reference proteome</keyword>
<dbReference type="EMBL" id="FTOP01000007">
    <property type="protein sequence ID" value="SIS88435.1"/>
    <property type="molecule type" value="Genomic_DNA"/>
</dbReference>
<evidence type="ECO:0000313" key="1">
    <source>
        <dbReference type="EMBL" id="SIS88435.1"/>
    </source>
</evidence>
<protein>
    <submittedName>
        <fullName evidence="1">Uncharacterized protein</fullName>
    </submittedName>
</protein>